<comment type="caution">
    <text evidence="1">The sequence shown here is derived from an EMBL/GenBank/DDBJ whole genome shotgun (WGS) entry which is preliminary data.</text>
</comment>
<gene>
    <name evidence="1" type="ORF">T03_17503</name>
</gene>
<accession>A0A0V1C5R6</accession>
<organism evidence="1 2">
    <name type="scientific">Trichinella britovi</name>
    <name type="common">Parasitic roundworm</name>
    <dbReference type="NCBI Taxonomy" id="45882"/>
    <lineage>
        <taxon>Eukaryota</taxon>
        <taxon>Metazoa</taxon>
        <taxon>Ecdysozoa</taxon>
        <taxon>Nematoda</taxon>
        <taxon>Enoplea</taxon>
        <taxon>Dorylaimia</taxon>
        <taxon>Trichinellida</taxon>
        <taxon>Trichinellidae</taxon>
        <taxon>Trichinella</taxon>
    </lineage>
</organism>
<keyword evidence="2" id="KW-1185">Reference proteome</keyword>
<dbReference type="Proteomes" id="UP000054653">
    <property type="component" value="Unassembled WGS sequence"/>
</dbReference>
<name>A0A0V1C5R6_TRIBR</name>
<evidence type="ECO:0000313" key="2">
    <source>
        <dbReference type="Proteomes" id="UP000054653"/>
    </source>
</evidence>
<dbReference type="AlphaFoldDB" id="A0A0V1C5R6"/>
<sequence>MKLSLLTVDHLARTSMKNEARLESLCFKRAVYAWLSCVEDLFTCRRLFGWSSVFESEAELADRPARAEPELRGCPFTCTDRFGRHSTANLELARTQGI</sequence>
<evidence type="ECO:0000313" key="1">
    <source>
        <dbReference type="EMBL" id="KRY44613.1"/>
    </source>
</evidence>
<protein>
    <submittedName>
        <fullName evidence="1">Uncharacterized protein</fullName>
    </submittedName>
</protein>
<proteinExistence type="predicted"/>
<dbReference type="EMBL" id="JYDI01000529">
    <property type="protein sequence ID" value="KRY44613.1"/>
    <property type="molecule type" value="Genomic_DNA"/>
</dbReference>
<reference evidence="1 2" key="1">
    <citation type="submission" date="2015-01" db="EMBL/GenBank/DDBJ databases">
        <title>Evolution of Trichinella species and genotypes.</title>
        <authorList>
            <person name="Korhonen P.K."/>
            <person name="Edoardo P."/>
            <person name="Giuseppe L.R."/>
            <person name="Gasser R.B."/>
        </authorList>
    </citation>
    <scope>NUCLEOTIDE SEQUENCE [LARGE SCALE GENOMIC DNA]</scope>
    <source>
        <strain evidence="1">ISS120</strain>
    </source>
</reference>